<evidence type="ECO:0000313" key="3">
    <source>
        <dbReference type="Proteomes" id="UP000440578"/>
    </source>
</evidence>
<dbReference type="Proteomes" id="UP000440578">
    <property type="component" value="Unassembled WGS sequence"/>
</dbReference>
<proteinExistence type="predicted"/>
<protein>
    <submittedName>
        <fullName evidence="2">Phosducin-like protein</fullName>
    </submittedName>
</protein>
<reference evidence="2 3" key="1">
    <citation type="submission" date="2019-07" db="EMBL/GenBank/DDBJ databases">
        <title>Draft genome assembly of a fouling barnacle, Amphibalanus amphitrite (Darwin, 1854): The first reference genome for Thecostraca.</title>
        <authorList>
            <person name="Kim W."/>
        </authorList>
    </citation>
    <scope>NUCLEOTIDE SEQUENCE [LARGE SCALE GENOMIC DNA]</scope>
    <source>
        <strain evidence="2">SNU_AA5</strain>
        <tissue evidence="2">Soma without cirri and trophi</tissue>
    </source>
</reference>
<organism evidence="2 3">
    <name type="scientific">Amphibalanus amphitrite</name>
    <name type="common">Striped barnacle</name>
    <name type="synonym">Balanus amphitrite</name>
    <dbReference type="NCBI Taxonomy" id="1232801"/>
    <lineage>
        <taxon>Eukaryota</taxon>
        <taxon>Metazoa</taxon>
        <taxon>Ecdysozoa</taxon>
        <taxon>Arthropoda</taxon>
        <taxon>Crustacea</taxon>
        <taxon>Multicrustacea</taxon>
        <taxon>Cirripedia</taxon>
        <taxon>Thoracica</taxon>
        <taxon>Thoracicalcarea</taxon>
        <taxon>Balanomorpha</taxon>
        <taxon>Balanoidea</taxon>
        <taxon>Balanidae</taxon>
        <taxon>Amphibalaninae</taxon>
        <taxon>Amphibalanus</taxon>
    </lineage>
</organism>
<comment type="caution">
    <text evidence="2">The sequence shown here is derived from an EMBL/GenBank/DDBJ whole genome shotgun (WGS) entry which is preliminary data.</text>
</comment>
<evidence type="ECO:0000256" key="1">
    <source>
        <dbReference type="SAM" id="MobiDB-lite"/>
    </source>
</evidence>
<sequence>MVAGMATLDDKLLGEKLHYYCSSSEDEAGAADSDHDPAEDGADGAPAPPPPHAWSGAAANPAGRIGRYGEVDCDRQKNLVPLD</sequence>
<feature type="region of interest" description="Disordered" evidence="1">
    <location>
        <begin position="24"/>
        <end position="61"/>
    </location>
</feature>
<dbReference type="EMBL" id="VIIS01001717">
    <property type="protein sequence ID" value="KAF0293867.1"/>
    <property type="molecule type" value="Genomic_DNA"/>
</dbReference>
<dbReference type="AlphaFoldDB" id="A0A6A4VC16"/>
<accession>A0A6A4VC16</accession>
<keyword evidence="3" id="KW-1185">Reference proteome</keyword>
<evidence type="ECO:0000313" key="2">
    <source>
        <dbReference type="EMBL" id="KAF0293867.1"/>
    </source>
</evidence>
<gene>
    <name evidence="2" type="primary">Pdcl_0</name>
    <name evidence="2" type="ORF">FJT64_008422</name>
</gene>
<name>A0A6A4VC16_AMPAM</name>